<dbReference type="Proteomes" id="UP000198394">
    <property type="component" value="Unassembled WGS sequence"/>
</dbReference>
<accession>A0A226QSK9</accession>
<organism evidence="1 2">
    <name type="scientific">Parageobacillus galactosidasius</name>
    <dbReference type="NCBI Taxonomy" id="883812"/>
    <lineage>
        <taxon>Bacteria</taxon>
        <taxon>Bacillati</taxon>
        <taxon>Bacillota</taxon>
        <taxon>Bacilli</taxon>
        <taxon>Bacillales</taxon>
        <taxon>Anoxybacillaceae</taxon>
        <taxon>Parageobacillus</taxon>
    </lineage>
</organism>
<sequence length="116" mass="13739">MSFAVVLFEINDQKLKEQGYQFDTELNWLVDSGIFAKAIYPIPNELKDLDAIEVLWLMRQVEENLRCFEEEGKIEKTTNELIIELVKEIYNDHESVDQDIAWRVENYLKQKGIINE</sequence>
<dbReference type="AlphaFoldDB" id="A0A226QSK9"/>
<comment type="caution">
    <text evidence="1">The sequence shown here is derived from an EMBL/GenBank/DDBJ whole genome shotgun (WGS) entry which is preliminary data.</text>
</comment>
<reference evidence="1 2" key="1">
    <citation type="submission" date="2017-04" db="EMBL/GenBank/DDBJ databases">
        <title>The genome sequence of Parageobacillus galactosidasius DSM 18751.</title>
        <authorList>
            <person name="Ramaloko W.T."/>
            <person name="Koen N."/>
            <person name="Polliack S."/>
            <person name="Aliyu H."/>
            <person name="Lebre P."/>
            <person name="Mohr T."/>
            <person name="Oswald F."/>
            <person name="Zwick M."/>
            <person name="Neumann A."/>
            <person name="Syldatk C."/>
            <person name="Cowan D."/>
            <person name="De Maayer P."/>
        </authorList>
    </citation>
    <scope>NUCLEOTIDE SEQUENCE [LARGE SCALE GENOMIC DNA]</scope>
    <source>
        <strain evidence="1 2">DSM 18751</strain>
    </source>
</reference>
<name>A0A226QSK9_9BACL</name>
<dbReference type="EMBL" id="NDYL01000001">
    <property type="protein sequence ID" value="OXB94888.1"/>
    <property type="molecule type" value="Genomic_DNA"/>
</dbReference>
<protein>
    <submittedName>
        <fullName evidence="1">Uncharacterized protein</fullName>
    </submittedName>
</protein>
<proteinExistence type="predicted"/>
<evidence type="ECO:0000313" key="1">
    <source>
        <dbReference type="EMBL" id="OXB94888.1"/>
    </source>
</evidence>
<dbReference type="RefSeq" id="WP_089097343.1">
    <property type="nucleotide sequence ID" value="NZ_NDYL01000001.1"/>
</dbReference>
<gene>
    <name evidence="1" type="ORF">B9L23_08475</name>
</gene>
<keyword evidence="2" id="KW-1185">Reference proteome</keyword>
<evidence type="ECO:0000313" key="2">
    <source>
        <dbReference type="Proteomes" id="UP000198394"/>
    </source>
</evidence>